<name>A0A8S0U364_OLEEU</name>
<accession>A0A8S0U364</accession>
<keyword evidence="2" id="KW-1185">Reference proteome</keyword>
<dbReference type="Proteomes" id="UP000594638">
    <property type="component" value="Unassembled WGS sequence"/>
</dbReference>
<sequence>MAMVAVIVVEQFVTIFPRNLSSRSHKSDLERSQKVLNLRKKTMISWVQIVYEEVVDPSNEYLLGNWIVDSLANMNFAIVMKGSNIPKGLLQSGLQTAQVSLRGEEACKAAPDINVVLLRHHISHREPSTSEEIVKDL</sequence>
<gene>
    <name evidence="1" type="ORF">OLEA9_A104790</name>
</gene>
<organism evidence="1 2">
    <name type="scientific">Olea europaea subsp. europaea</name>
    <dbReference type="NCBI Taxonomy" id="158383"/>
    <lineage>
        <taxon>Eukaryota</taxon>
        <taxon>Viridiplantae</taxon>
        <taxon>Streptophyta</taxon>
        <taxon>Embryophyta</taxon>
        <taxon>Tracheophyta</taxon>
        <taxon>Spermatophyta</taxon>
        <taxon>Magnoliopsida</taxon>
        <taxon>eudicotyledons</taxon>
        <taxon>Gunneridae</taxon>
        <taxon>Pentapetalae</taxon>
        <taxon>asterids</taxon>
        <taxon>lamiids</taxon>
        <taxon>Lamiales</taxon>
        <taxon>Oleaceae</taxon>
        <taxon>Oleeae</taxon>
        <taxon>Olea</taxon>
    </lineage>
</organism>
<dbReference type="EMBL" id="CACTIH010007363">
    <property type="protein sequence ID" value="CAA3011265.1"/>
    <property type="molecule type" value="Genomic_DNA"/>
</dbReference>
<comment type="caution">
    <text evidence="1">The sequence shown here is derived from an EMBL/GenBank/DDBJ whole genome shotgun (WGS) entry which is preliminary data.</text>
</comment>
<evidence type="ECO:0000313" key="2">
    <source>
        <dbReference type="Proteomes" id="UP000594638"/>
    </source>
</evidence>
<protein>
    <submittedName>
        <fullName evidence="1">Uncharacterized protein</fullName>
    </submittedName>
</protein>
<proteinExistence type="predicted"/>
<evidence type="ECO:0000313" key="1">
    <source>
        <dbReference type="EMBL" id="CAA3011265.1"/>
    </source>
</evidence>
<reference evidence="1 2" key="1">
    <citation type="submission" date="2019-12" db="EMBL/GenBank/DDBJ databases">
        <authorList>
            <person name="Alioto T."/>
            <person name="Alioto T."/>
            <person name="Gomez Garrido J."/>
        </authorList>
    </citation>
    <scope>NUCLEOTIDE SEQUENCE [LARGE SCALE GENOMIC DNA]</scope>
</reference>
<dbReference type="Gramene" id="OE9A104790T1">
    <property type="protein sequence ID" value="OE9A104790C1"/>
    <property type="gene ID" value="OE9A104790"/>
</dbReference>
<dbReference type="AlphaFoldDB" id="A0A8S0U364"/>